<dbReference type="EMBL" id="UYRU01101525">
    <property type="protein sequence ID" value="VDN41479.1"/>
    <property type="molecule type" value="Genomic_DNA"/>
</dbReference>
<feature type="compositionally biased region" description="Basic and acidic residues" evidence="1">
    <location>
        <begin position="104"/>
        <end position="113"/>
    </location>
</feature>
<organism evidence="2 3">
    <name type="scientific">Dibothriocephalus latus</name>
    <name type="common">Fish tapeworm</name>
    <name type="synonym">Diphyllobothrium latum</name>
    <dbReference type="NCBI Taxonomy" id="60516"/>
    <lineage>
        <taxon>Eukaryota</taxon>
        <taxon>Metazoa</taxon>
        <taxon>Spiralia</taxon>
        <taxon>Lophotrochozoa</taxon>
        <taxon>Platyhelminthes</taxon>
        <taxon>Cestoda</taxon>
        <taxon>Eucestoda</taxon>
        <taxon>Diphyllobothriidea</taxon>
        <taxon>Diphyllobothriidae</taxon>
        <taxon>Dibothriocephalus</taxon>
    </lineage>
</organism>
<evidence type="ECO:0000313" key="3">
    <source>
        <dbReference type="Proteomes" id="UP000281553"/>
    </source>
</evidence>
<evidence type="ECO:0000313" key="2">
    <source>
        <dbReference type="EMBL" id="VDN41479.1"/>
    </source>
</evidence>
<proteinExistence type="predicted"/>
<gene>
    <name evidence="2" type="ORF">DILT_LOCUS18561</name>
</gene>
<feature type="compositionally biased region" description="Polar residues" evidence="1">
    <location>
        <begin position="73"/>
        <end position="84"/>
    </location>
</feature>
<evidence type="ECO:0000256" key="1">
    <source>
        <dbReference type="SAM" id="MobiDB-lite"/>
    </source>
</evidence>
<dbReference type="AlphaFoldDB" id="A0A3P7RL51"/>
<feature type="compositionally biased region" description="Polar residues" evidence="1">
    <location>
        <begin position="115"/>
        <end position="134"/>
    </location>
</feature>
<reference evidence="2 3" key="1">
    <citation type="submission" date="2018-11" db="EMBL/GenBank/DDBJ databases">
        <authorList>
            <consortium name="Pathogen Informatics"/>
        </authorList>
    </citation>
    <scope>NUCLEOTIDE SEQUENCE [LARGE SCALE GENOMIC DNA]</scope>
</reference>
<dbReference type="Proteomes" id="UP000281553">
    <property type="component" value="Unassembled WGS sequence"/>
</dbReference>
<keyword evidence="3" id="KW-1185">Reference proteome</keyword>
<accession>A0A3P7RL51</accession>
<feature type="compositionally biased region" description="Polar residues" evidence="1">
    <location>
        <begin position="217"/>
        <end position="227"/>
    </location>
</feature>
<sequence length="320" mass="35019">MDRLAEEIHPAANAHPPPMEKSQQPHNQVACNDEEAPSREEIGGQVQETDSAVSTPLASMDTQHSGQPKDASNDVSSETVQGTYRSAGERHPAANASLSSMDIKQNDQPKDVYNDASSGKLQCTDRSAQETNPAPSAPIQRESVVSKEEDWRSISSSSEEGALKDTPKYAIKSSRQASKDTHQNVQPKDASNDASSDIDEVIDRSAEESPPAANARTPPTETDQQFYTMIACDAARTSSREGVDRPVQETNPAASVPPASMDTHQQATLKEPLRMPKRLKDRGPADQKRRLIQQLVHLICHAIHINRYTRKTPSMMPVQI</sequence>
<name>A0A3P7RL51_DIBLA</name>
<feature type="compositionally biased region" description="Polar residues" evidence="1">
    <location>
        <begin position="21"/>
        <end position="30"/>
    </location>
</feature>
<protein>
    <submittedName>
        <fullName evidence="2">Uncharacterized protein</fullName>
    </submittedName>
</protein>
<feature type="region of interest" description="Disordered" evidence="1">
    <location>
        <begin position="1"/>
        <end position="266"/>
    </location>
</feature>
<feature type="compositionally biased region" description="Polar residues" evidence="1">
    <location>
        <begin position="46"/>
        <end position="66"/>
    </location>
</feature>
<feature type="compositionally biased region" description="Basic and acidic residues" evidence="1">
    <location>
        <begin position="238"/>
        <end position="247"/>
    </location>
</feature>